<name>A0A1G2QCQ9_9BACT</name>
<dbReference type="Pfam" id="PF11104">
    <property type="entry name" value="PilM_2"/>
    <property type="match status" value="2"/>
</dbReference>
<comment type="caution">
    <text evidence="1">The sequence shown here is derived from an EMBL/GenBank/DDBJ whole genome shotgun (WGS) entry which is preliminary data.</text>
</comment>
<proteinExistence type="predicted"/>
<dbReference type="CDD" id="cd24049">
    <property type="entry name" value="ASKHA_NBD_PilM"/>
    <property type="match status" value="1"/>
</dbReference>
<dbReference type="PANTHER" id="PTHR32432">
    <property type="entry name" value="CELL DIVISION PROTEIN FTSA-RELATED"/>
    <property type="match status" value="1"/>
</dbReference>
<evidence type="ECO:0000313" key="1">
    <source>
        <dbReference type="EMBL" id="OHA58193.1"/>
    </source>
</evidence>
<organism evidence="1 2">
    <name type="scientific">Candidatus Vogelbacteria bacterium RIFOXYD1_FULL_44_32</name>
    <dbReference type="NCBI Taxonomy" id="1802438"/>
    <lineage>
        <taxon>Bacteria</taxon>
        <taxon>Candidatus Vogeliibacteriota</taxon>
    </lineage>
</organism>
<gene>
    <name evidence="1" type="ORF">A2571_02945</name>
</gene>
<dbReference type="AlphaFoldDB" id="A0A1G2QCQ9"/>
<dbReference type="PIRSF" id="PIRSF019169">
    <property type="entry name" value="PilM"/>
    <property type="match status" value="1"/>
</dbReference>
<dbReference type="Gene3D" id="3.30.1490.300">
    <property type="match status" value="1"/>
</dbReference>
<accession>A0A1G2QCQ9</accession>
<dbReference type="Gene3D" id="3.30.420.40">
    <property type="match status" value="2"/>
</dbReference>
<dbReference type="InterPro" id="IPR050696">
    <property type="entry name" value="FtsA/MreB"/>
</dbReference>
<protein>
    <recommendedName>
        <fullName evidence="3">SHS2 domain-containing protein</fullName>
    </recommendedName>
</protein>
<evidence type="ECO:0008006" key="3">
    <source>
        <dbReference type="Google" id="ProtNLM"/>
    </source>
</evidence>
<sequence>MASLFGLFKKQNSIIGLDIGSSSVKVIQLRKEKGRVILETYGELSTGPYASKAVGQAVTLAPDQLALLIKDLFKEANITTKVGAMAIPLRSSLLVTIDVPDLPEAKLAQMVPLEARKYIPVPISEVILDWSVIPDMREELIGAEEPNAPTVTDKAESEKMPKMKEVEVLIVAIHKDTIKQYEEIARLTNLEAKFLEIETFSAMRASLYGSRGAMVIVDLGAATTKVVIIDQGTVRLSHTINKGAQDVTLAIARSLNVSFAKAEEIKRKVGLVEKVGDKDLGETLSPIVEYIFNEVSQVMVEYQKKHNRSVEKVFLIGGGALLPGLFDLAKSNVYAPVVFATPFDRVDAPAFLENILQAVGPEFAVSIGLALRALEEL</sequence>
<dbReference type="STRING" id="1802438.A2571_02945"/>
<dbReference type="SUPFAM" id="SSF53067">
    <property type="entry name" value="Actin-like ATPase domain"/>
    <property type="match status" value="2"/>
</dbReference>
<dbReference type="Proteomes" id="UP000177043">
    <property type="component" value="Unassembled WGS sequence"/>
</dbReference>
<dbReference type="PANTHER" id="PTHR32432:SF3">
    <property type="entry name" value="ETHANOLAMINE UTILIZATION PROTEIN EUTJ"/>
    <property type="match status" value="1"/>
</dbReference>
<reference evidence="1 2" key="1">
    <citation type="journal article" date="2016" name="Nat. Commun.">
        <title>Thousands of microbial genomes shed light on interconnected biogeochemical processes in an aquifer system.</title>
        <authorList>
            <person name="Anantharaman K."/>
            <person name="Brown C.T."/>
            <person name="Hug L.A."/>
            <person name="Sharon I."/>
            <person name="Castelle C.J."/>
            <person name="Probst A.J."/>
            <person name="Thomas B.C."/>
            <person name="Singh A."/>
            <person name="Wilkins M.J."/>
            <person name="Karaoz U."/>
            <person name="Brodie E.L."/>
            <person name="Williams K.H."/>
            <person name="Hubbard S.S."/>
            <person name="Banfield J.F."/>
        </authorList>
    </citation>
    <scope>NUCLEOTIDE SEQUENCE [LARGE SCALE GENOMIC DNA]</scope>
</reference>
<dbReference type="InterPro" id="IPR043129">
    <property type="entry name" value="ATPase_NBD"/>
</dbReference>
<dbReference type="EMBL" id="MHTJ01000004">
    <property type="protein sequence ID" value="OHA58193.1"/>
    <property type="molecule type" value="Genomic_DNA"/>
</dbReference>
<evidence type="ECO:0000313" key="2">
    <source>
        <dbReference type="Proteomes" id="UP000177043"/>
    </source>
</evidence>
<dbReference type="InterPro" id="IPR005883">
    <property type="entry name" value="PilM"/>
</dbReference>